<accession>A0ACB8WAY5</accession>
<protein>
    <submittedName>
        <fullName evidence="1">Uncharacterized protein</fullName>
    </submittedName>
</protein>
<dbReference type="Proteomes" id="UP000831701">
    <property type="component" value="Chromosome 12"/>
</dbReference>
<comment type="caution">
    <text evidence="1">The sequence shown here is derived from an EMBL/GenBank/DDBJ whole genome shotgun (WGS) entry which is preliminary data.</text>
</comment>
<keyword evidence="2" id="KW-1185">Reference proteome</keyword>
<proteinExistence type="predicted"/>
<name>A0ACB8WAY5_9TELE</name>
<gene>
    <name evidence="1" type="ORF">L3Q82_001165</name>
</gene>
<dbReference type="EMBL" id="CM041542">
    <property type="protein sequence ID" value="KAI3364998.1"/>
    <property type="molecule type" value="Genomic_DNA"/>
</dbReference>
<sequence>MKRLPYHVTANGLVCTRASDDSVYLCDNTTCPDGSHRKGQRGMEIAVLLLLTLPLTAATPLRPTPRSDTVLPGDTVQASAVRRSEDTQEQHSQALKIIPFHSEDKHLDLDALKHSDTSSSLRMAVKARPRRAPQRGCQFHRENSCQLHILAHTLHDISNTNGKEKSKNANDPQGFGR</sequence>
<organism evidence="1 2">
    <name type="scientific">Scortum barcoo</name>
    <name type="common">barcoo grunter</name>
    <dbReference type="NCBI Taxonomy" id="214431"/>
    <lineage>
        <taxon>Eukaryota</taxon>
        <taxon>Metazoa</taxon>
        <taxon>Chordata</taxon>
        <taxon>Craniata</taxon>
        <taxon>Vertebrata</taxon>
        <taxon>Euteleostomi</taxon>
        <taxon>Actinopterygii</taxon>
        <taxon>Neopterygii</taxon>
        <taxon>Teleostei</taxon>
        <taxon>Neoteleostei</taxon>
        <taxon>Acanthomorphata</taxon>
        <taxon>Eupercaria</taxon>
        <taxon>Centrarchiformes</taxon>
        <taxon>Terapontoidei</taxon>
        <taxon>Terapontidae</taxon>
        <taxon>Scortum</taxon>
    </lineage>
</organism>
<reference evidence="1" key="1">
    <citation type="submission" date="2022-04" db="EMBL/GenBank/DDBJ databases">
        <title>Jade perch genome.</title>
        <authorList>
            <person name="Chao B."/>
        </authorList>
    </citation>
    <scope>NUCLEOTIDE SEQUENCE</scope>
    <source>
        <strain evidence="1">CB-2022</strain>
    </source>
</reference>
<evidence type="ECO:0000313" key="2">
    <source>
        <dbReference type="Proteomes" id="UP000831701"/>
    </source>
</evidence>
<evidence type="ECO:0000313" key="1">
    <source>
        <dbReference type="EMBL" id="KAI3364998.1"/>
    </source>
</evidence>